<sequence length="67" mass="7020">MTKDKANMQHRYIELFLNSSSKPMGAGPTPYGGAGGRYGGYYSGGNNGGYQGHGMNSMIGGSNYSAF</sequence>
<comment type="caution">
    <text evidence="1">The sequence shown here is derived from an EMBL/GenBank/DDBJ whole genome shotgun (WGS) entry which is preliminary data.</text>
</comment>
<reference evidence="1 2" key="1">
    <citation type="submission" date="2021-06" db="EMBL/GenBank/DDBJ databases">
        <title>Caerostris extrusa draft genome.</title>
        <authorList>
            <person name="Kono N."/>
            <person name="Arakawa K."/>
        </authorList>
    </citation>
    <scope>NUCLEOTIDE SEQUENCE [LARGE SCALE GENOMIC DNA]</scope>
</reference>
<dbReference type="AlphaFoldDB" id="A0AAV4QB65"/>
<evidence type="ECO:0000313" key="1">
    <source>
        <dbReference type="EMBL" id="GIY06660.1"/>
    </source>
</evidence>
<evidence type="ECO:0000313" key="2">
    <source>
        <dbReference type="Proteomes" id="UP001054945"/>
    </source>
</evidence>
<accession>A0AAV4QB65</accession>
<dbReference type="EMBL" id="BPLR01005985">
    <property type="protein sequence ID" value="GIY06660.1"/>
    <property type="molecule type" value="Genomic_DNA"/>
</dbReference>
<keyword evidence="2" id="KW-1185">Reference proteome</keyword>
<protein>
    <submittedName>
        <fullName evidence="1">Heterogeneous nuclear ribonucleoprotein F</fullName>
    </submittedName>
</protein>
<name>A0AAV4QB65_CAEEX</name>
<dbReference type="GO" id="GO:1990904">
    <property type="term" value="C:ribonucleoprotein complex"/>
    <property type="evidence" value="ECO:0007669"/>
    <property type="project" value="UniProtKB-KW"/>
</dbReference>
<proteinExistence type="predicted"/>
<dbReference type="Proteomes" id="UP001054945">
    <property type="component" value="Unassembled WGS sequence"/>
</dbReference>
<organism evidence="1 2">
    <name type="scientific">Caerostris extrusa</name>
    <name type="common">Bark spider</name>
    <name type="synonym">Caerostris bankana</name>
    <dbReference type="NCBI Taxonomy" id="172846"/>
    <lineage>
        <taxon>Eukaryota</taxon>
        <taxon>Metazoa</taxon>
        <taxon>Ecdysozoa</taxon>
        <taxon>Arthropoda</taxon>
        <taxon>Chelicerata</taxon>
        <taxon>Arachnida</taxon>
        <taxon>Araneae</taxon>
        <taxon>Araneomorphae</taxon>
        <taxon>Entelegynae</taxon>
        <taxon>Araneoidea</taxon>
        <taxon>Araneidae</taxon>
        <taxon>Caerostris</taxon>
    </lineage>
</organism>
<keyword evidence="1" id="KW-0687">Ribonucleoprotein</keyword>
<gene>
    <name evidence="1" type="primary">X975_21027</name>
    <name evidence="1" type="ORF">CEXT_670281</name>
</gene>